<dbReference type="InterPro" id="IPR036291">
    <property type="entry name" value="NAD(P)-bd_dom_sf"/>
</dbReference>
<dbReference type="AlphaFoldDB" id="A0A8H7C850"/>
<evidence type="ECO:0000313" key="4">
    <source>
        <dbReference type="EMBL" id="KAF7768223.1"/>
    </source>
</evidence>
<comment type="caution">
    <text evidence="4">The sequence shown here is derived from an EMBL/GenBank/DDBJ whole genome shotgun (WGS) entry which is preliminary data.</text>
</comment>
<name>A0A8H7C850_AGABI</name>
<dbReference type="SUPFAM" id="SSF51735">
    <property type="entry name" value="NAD(P)-binding Rossmann-fold domains"/>
    <property type="match status" value="1"/>
</dbReference>
<sequence length="320" mass="35433">MGFLADLCAIDFVSSFTQTFFLPRATWTAEDMPDLSAKVAIVTGGNSGIGKEVAKALLAHNAKVYIGCRSKERAERAILDLKEATGKEAIFLPLDLASLGSVKDAAMQFANKEKELHLLINNAGVMFPPHSQLSEGYDTQFHTNVTGHWYLTTLLLPVLLETVKHSPPKSVRVVHVSSVGHYGAKAQPLNFASFKDGVVRNRYFTHELYMQSKFGNIVVANEFHRRYAEQGLVSISVNPGSINTELYRHFRVPLLPSLVLYPPKTGAITPLYAATAKDAGHYGGKYLFPWARTGKARPDTDDPKLGKDLWTWLEEQVKDT</sequence>
<dbReference type="Proteomes" id="UP000629468">
    <property type="component" value="Unassembled WGS sequence"/>
</dbReference>
<keyword evidence="3" id="KW-0560">Oxidoreductase</keyword>
<dbReference type="EMBL" id="JABXXO010000010">
    <property type="protein sequence ID" value="KAF7768223.1"/>
    <property type="molecule type" value="Genomic_DNA"/>
</dbReference>
<dbReference type="InterPro" id="IPR002347">
    <property type="entry name" value="SDR_fam"/>
</dbReference>
<dbReference type="GO" id="GO:0016491">
    <property type="term" value="F:oxidoreductase activity"/>
    <property type="evidence" value="ECO:0007669"/>
    <property type="project" value="UniProtKB-KW"/>
</dbReference>
<dbReference type="PRINTS" id="PR00081">
    <property type="entry name" value="GDHRDH"/>
</dbReference>
<protein>
    <recommendedName>
        <fullName evidence="6">NAD(P)-binding protein</fullName>
    </recommendedName>
</protein>
<evidence type="ECO:0000313" key="5">
    <source>
        <dbReference type="Proteomes" id="UP000629468"/>
    </source>
</evidence>
<comment type="similarity">
    <text evidence="1">Belongs to the short-chain dehydrogenases/reductases (SDR) family.</text>
</comment>
<evidence type="ECO:0000256" key="1">
    <source>
        <dbReference type="ARBA" id="ARBA00006484"/>
    </source>
</evidence>
<dbReference type="PANTHER" id="PTHR24320:SF236">
    <property type="entry name" value="SHORT-CHAIN DEHYDROGENASE-RELATED"/>
    <property type="match status" value="1"/>
</dbReference>
<accession>A0A8H7C850</accession>
<keyword evidence="2" id="KW-0521">NADP</keyword>
<dbReference type="Pfam" id="PF00106">
    <property type="entry name" value="adh_short"/>
    <property type="match status" value="1"/>
</dbReference>
<reference evidence="4 5" key="1">
    <citation type="journal article" name="Sci. Rep.">
        <title>Telomere-to-telomere assembled and centromere annotated genomes of the two main subspecies of the button mushroom Agaricus bisporus reveal especially polymorphic chromosome ends.</title>
        <authorList>
            <person name="Sonnenberg A.S.M."/>
            <person name="Sedaghat-Telgerd N."/>
            <person name="Lavrijssen B."/>
            <person name="Ohm R.A."/>
            <person name="Hendrickx P.M."/>
            <person name="Scholtmeijer K."/>
            <person name="Baars J.J.P."/>
            <person name="van Peer A."/>
        </authorList>
    </citation>
    <scope>NUCLEOTIDE SEQUENCE [LARGE SCALE GENOMIC DNA]</scope>
    <source>
        <strain evidence="4 5">H119_p4</strain>
    </source>
</reference>
<dbReference type="PANTHER" id="PTHR24320">
    <property type="entry name" value="RETINOL DEHYDROGENASE"/>
    <property type="match status" value="1"/>
</dbReference>
<evidence type="ECO:0000256" key="2">
    <source>
        <dbReference type="ARBA" id="ARBA00022857"/>
    </source>
</evidence>
<evidence type="ECO:0000256" key="3">
    <source>
        <dbReference type="ARBA" id="ARBA00023002"/>
    </source>
</evidence>
<evidence type="ECO:0008006" key="6">
    <source>
        <dbReference type="Google" id="ProtNLM"/>
    </source>
</evidence>
<organism evidence="4 5">
    <name type="scientific">Agaricus bisporus var. burnettii</name>
    <dbReference type="NCBI Taxonomy" id="192524"/>
    <lineage>
        <taxon>Eukaryota</taxon>
        <taxon>Fungi</taxon>
        <taxon>Dikarya</taxon>
        <taxon>Basidiomycota</taxon>
        <taxon>Agaricomycotina</taxon>
        <taxon>Agaricomycetes</taxon>
        <taxon>Agaricomycetidae</taxon>
        <taxon>Agaricales</taxon>
        <taxon>Agaricineae</taxon>
        <taxon>Agaricaceae</taxon>
        <taxon>Agaricus</taxon>
    </lineage>
</organism>
<gene>
    <name evidence="4" type="ORF">Agabi119p4_7466</name>
</gene>
<proteinExistence type="inferred from homology"/>
<dbReference type="Gene3D" id="3.40.50.720">
    <property type="entry name" value="NAD(P)-binding Rossmann-like Domain"/>
    <property type="match status" value="1"/>
</dbReference>